<evidence type="ECO:0000256" key="1">
    <source>
        <dbReference type="ARBA" id="ARBA00023125"/>
    </source>
</evidence>
<evidence type="ECO:0000256" key="2">
    <source>
        <dbReference type="PROSITE-ProRule" id="PRU00335"/>
    </source>
</evidence>
<dbReference type="AlphaFoldDB" id="A0A0L6VZV0"/>
<protein>
    <submittedName>
        <fullName evidence="4">Transcriptional regulator, TetR family</fullName>
    </submittedName>
</protein>
<dbReference type="Gene3D" id="1.10.357.10">
    <property type="entry name" value="Tetracycline Repressor, domain 2"/>
    <property type="match status" value="1"/>
</dbReference>
<dbReference type="PANTHER" id="PTHR43479">
    <property type="entry name" value="ACREF/ENVCD OPERON REPRESSOR-RELATED"/>
    <property type="match status" value="1"/>
</dbReference>
<evidence type="ECO:0000259" key="3">
    <source>
        <dbReference type="PROSITE" id="PS50977"/>
    </source>
</evidence>
<dbReference type="Pfam" id="PF00440">
    <property type="entry name" value="TetR_N"/>
    <property type="match status" value="1"/>
</dbReference>
<dbReference type="InterPro" id="IPR036271">
    <property type="entry name" value="Tet_transcr_reg_TetR-rel_C_sf"/>
</dbReference>
<evidence type="ECO:0000313" key="5">
    <source>
        <dbReference type="Proteomes" id="UP000037175"/>
    </source>
</evidence>
<dbReference type="Pfam" id="PF08359">
    <property type="entry name" value="TetR_C_4"/>
    <property type="match status" value="1"/>
</dbReference>
<dbReference type="Proteomes" id="UP000037175">
    <property type="component" value="Unassembled WGS sequence"/>
</dbReference>
<feature type="domain" description="HTH tetR-type" evidence="3">
    <location>
        <begin position="13"/>
        <end position="73"/>
    </location>
</feature>
<dbReference type="InterPro" id="IPR001647">
    <property type="entry name" value="HTH_TetR"/>
</dbReference>
<dbReference type="InterPro" id="IPR050624">
    <property type="entry name" value="HTH-type_Tx_Regulator"/>
</dbReference>
<dbReference type="SUPFAM" id="SSF46689">
    <property type="entry name" value="Homeodomain-like"/>
    <property type="match status" value="1"/>
</dbReference>
<dbReference type="EMBL" id="LGTE01000021">
    <property type="protein sequence ID" value="KNZ68852.1"/>
    <property type="molecule type" value="Genomic_DNA"/>
</dbReference>
<dbReference type="PROSITE" id="PS01081">
    <property type="entry name" value="HTH_TETR_1"/>
    <property type="match status" value="1"/>
</dbReference>
<sequence length="204" mass="24382">MDNIRNLRRDQAHATKRKLIDKAFRLFEKYGYDNVTIDQICNELGLTKGAFYHHFRSKADILLRRYKIAEGDIFELFNNNLKLPPDVQLRKIFDFYLEYFQENRLDEVKVLIKIQMDKHYKNFALTSTLQRQVLKHIIQKGQESGCFKKNVDSEETARFIMSYLYGLLSEWCAYDGKIQFSASLNNFYEKYLKEILFLKNETSK</sequence>
<feature type="DNA-binding region" description="H-T-H motif" evidence="2">
    <location>
        <begin position="36"/>
        <end position="55"/>
    </location>
</feature>
<dbReference type="PROSITE" id="PS50977">
    <property type="entry name" value="HTH_TETR_2"/>
    <property type="match status" value="1"/>
</dbReference>
<name>A0A0L6VZV0_9FIRM</name>
<dbReference type="InterPro" id="IPR023772">
    <property type="entry name" value="DNA-bd_HTH_TetR-type_CS"/>
</dbReference>
<dbReference type="SUPFAM" id="SSF48498">
    <property type="entry name" value="Tetracyclin repressor-like, C-terminal domain"/>
    <property type="match status" value="1"/>
</dbReference>
<comment type="caution">
    <text evidence="4">The sequence shown here is derived from an EMBL/GenBank/DDBJ whole genome shotgun (WGS) entry which is preliminary data.</text>
</comment>
<keyword evidence="5" id="KW-1185">Reference proteome</keyword>
<keyword evidence="1 2" id="KW-0238">DNA-binding</keyword>
<dbReference type="PANTHER" id="PTHR43479:SF11">
    <property type="entry name" value="ACREF_ENVCD OPERON REPRESSOR-RELATED"/>
    <property type="match status" value="1"/>
</dbReference>
<dbReference type="PRINTS" id="PR00455">
    <property type="entry name" value="HTHTETR"/>
</dbReference>
<dbReference type="GO" id="GO:0003677">
    <property type="term" value="F:DNA binding"/>
    <property type="evidence" value="ECO:0007669"/>
    <property type="project" value="UniProtKB-UniRule"/>
</dbReference>
<reference evidence="5" key="1">
    <citation type="submission" date="2015-07" db="EMBL/GenBank/DDBJ databases">
        <title>Complete Genome of Thermincola ferriacetica strain Z-0001T.</title>
        <authorList>
            <person name="Lusk B."/>
            <person name="Badalamenti J.P."/>
            <person name="Parameswaran P."/>
            <person name="Bond D.R."/>
            <person name="Torres C.I."/>
        </authorList>
    </citation>
    <scope>NUCLEOTIDE SEQUENCE [LARGE SCALE GENOMIC DNA]</scope>
    <source>
        <strain evidence="5">Z-0001</strain>
    </source>
</reference>
<dbReference type="InterPro" id="IPR009057">
    <property type="entry name" value="Homeodomain-like_sf"/>
</dbReference>
<evidence type="ECO:0000313" key="4">
    <source>
        <dbReference type="EMBL" id="KNZ68852.1"/>
    </source>
</evidence>
<accession>A0A0L6VZV0</accession>
<dbReference type="RefSeq" id="WP_052218659.1">
    <property type="nucleotide sequence ID" value="NZ_LGTE01000021.1"/>
</dbReference>
<gene>
    <name evidence="4" type="ORF">Tfer_2622</name>
</gene>
<organism evidence="4 5">
    <name type="scientific">Thermincola ferriacetica</name>
    <dbReference type="NCBI Taxonomy" id="281456"/>
    <lineage>
        <taxon>Bacteria</taxon>
        <taxon>Bacillati</taxon>
        <taxon>Bacillota</taxon>
        <taxon>Clostridia</taxon>
        <taxon>Eubacteriales</taxon>
        <taxon>Thermincolaceae</taxon>
        <taxon>Thermincola</taxon>
    </lineage>
</organism>
<proteinExistence type="predicted"/>
<dbReference type="InterPro" id="IPR013570">
    <property type="entry name" value="Tscrpt_reg_YsiA_C"/>
</dbReference>